<dbReference type="InterPro" id="IPR051130">
    <property type="entry name" value="Mito_struct-func_regulator"/>
</dbReference>
<reference evidence="3 4" key="1">
    <citation type="submission" date="2019-07" db="EMBL/GenBank/DDBJ databases">
        <title>De Novo Assembly of kiwifruit Actinidia rufa.</title>
        <authorList>
            <person name="Sugita-Konishi S."/>
            <person name="Sato K."/>
            <person name="Mori E."/>
            <person name="Abe Y."/>
            <person name="Kisaki G."/>
            <person name="Hamano K."/>
            <person name="Suezawa K."/>
            <person name="Otani M."/>
            <person name="Fukuda T."/>
            <person name="Manabe T."/>
            <person name="Gomi K."/>
            <person name="Tabuchi M."/>
            <person name="Akimitsu K."/>
            <person name="Kataoka I."/>
        </authorList>
    </citation>
    <scope>NUCLEOTIDE SEQUENCE [LARGE SCALE GENOMIC DNA]</scope>
    <source>
        <strain evidence="4">cv. Fuchu</strain>
    </source>
</reference>
<evidence type="ECO:0000256" key="1">
    <source>
        <dbReference type="SAM" id="SignalP"/>
    </source>
</evidence>
<protein>
    <submittedName>
        <fullName evidence="3">ABC2 homolog 9</fullName>
    </submittedName>
</protein>
<name>A0A7J0EF54_9ERIC</name>
<accession>A0A7J0EF54</accession>
<dbReference type="PANTHER" id="PTHR43173">
    <property type="entry name" value="ABC1 FAMILY PROTEIN"/>
    <property type="match status" value="1"/>
</dbReference>
<evidence type="ECO:0000313" key="3">
    <source>
        <dbReference type="EMBL" id="GFY84489.1"/>
    </source>
</evidence>
<evidence type="ECO:0000313" key="4">
    <source>
        <dbReference type="Proteomes" id="UP000585474"/>
    </source>
</evidence>
<organism evidence="3 4">
    <name type="scientific">Actinidia rufa</name>
    <dbReference type="NCBI Taxonomy" id="165716"/>
    <lineage>
        <taxon>Eukaryota</taxon>
        <taxon>Viridiplantae</taxon>
        <taxon>Streptophyta</taxon>
        <taxon>Embryophyta</taxon>
        <taxon>Tracheophyta</taxon>
        <taxon>Spermatophyta</taxon>
        <taxon>Magnoliopsida</taxon>
        <taxon>eudicotyledons</taxon>
        <taxon>Gunneridae</taxon>
        <taxon>Pentapetalae</taxon>
        <taxon>asterids</taxon>
        <taxon>Ericales</taxon>
        <taxon>Actinidiaceae</taxon>
        <taxon>Actinidia</taxon>
    </lineage>
</organism>
<sequence>MAGRFLLGATRKLALASGVVTVAAIETSDDPATVLKLCTTVPLRLARLSVTAATIAFGVKLSRRNLVGSRMKFFREFVPVPTASASLAQVHVAHTHDGQKVAVKVQHTHMTDTVAADYATVELIVNTLHRFFPTFDYRWLVDEVRESLPKASYLTP</sequence>
<comment type="caution">
    <text evidence="3">The sequence shown here is derived from an EMBL/GenBank/DDBJ whole genome shotgun (WGS) entry which is preliminary data.</text>
</comment>
<dbReference type="EMBL" id="BJWL01000003">
    <property type="protein sequence ID" value="GFY84489.1"/>
    <property type="molecule type" value="Genomic_DNA"/>
</dbReference>
<dbReference type="Pfam" id="PF03109">
    <property type="entry name" value="ABC1"/>
    <property type="match status" value="1"/>
</dbReference>
<dbReference type="GO" id="GO:0055088">
    <property type="term" value="P:lipid homeostasis"/>
    <property type="evidence" value="ECO:0007669"/>
    <property type="project" value="TreeGrafter"/>
</dbReference>
<dbReference type="GO" id="GO:0007005">
    <property type="term" value="P:mitochondrion organization"/>
    <property type="evidence" value="ECO:0007669"/>
    <property type="project" value="TreeGrafter"/>
</dbReference>
<dbReference type="InterPro" id="IPR004147">
    <property type="entry name" value="ABC1_dom"/>
</dbReference>
<feature type="signal peptide" evidence="1">
    <location>
        <begin position="1"/>
        <end position="16"/>
    </location>
</feature>
<evidence type="ECO:0000259" key="2">
    <source>
        <dbReference type="Pfam" id="PF03109"/>
    </source>
</evidence>
<feature type="chain" id="PRO_5029464081" evidence="1">
    <location>
        <begin position="17"/>
        <end position="156"/>
    </location>
</feature>
<dbReference type="AlphaFoldDB" id="A0A7J0EF54"/>
<feature type="domain" description="ABC1 atypical kinase-like" evidence="2">
    <location>
        <begin position="65"/>
        <end position="149"/>
    </location>
</feature>
<keyword evidence="1" id="KW-0732">Signal</keyword>
<keyword evidence="4" id="KW-1185">Reference proteome</keyword>
<gene>
    <name evidence="3" type="ORF">Acr_03g0012630</name>
</gene>
<dbReference type="GO" id="GO:0005743">
    <property type="term" value="C:mitochondrial inner membrane"/>
    <property type="evidence" value="ECO:0007669"/>
    <property type="project" value="TreeGrafter"/>
</dbReference>
<dbReference type="PANTHER" id="PTHR43173:SF19">
    <property type="entry name" value="AARF DOMAIN-CONTAINING PROTEIN KINASE 1"/>
    <property type="match status" value="1"/>
</dbReference>
<proteinExistence type="predicted"/>
<dbReference type="OrthoDB" id="1728519at2759"/>
<dbReference type="Proteomes" id="UP000585474">
    <property type="component" value="Unassembled WGS sequence"/>
</dbReference>